<sequence length="591" mass="65667">MAELGIVASIIQIADVGLRLSLRLYSYGETAASADKAIVSISKDVSLTSSVLQELGEHLRKDRDAPICSENAIKTAEEIGRECLHVFQELDGALEKSLKRLGVGGREKSRWISTVRERLRWPLLQPKMELLRNNLDRLRVTLLLMLNVMIYARQCTLKTTPDTQMEDQRRIIEDLARLKDEYAARLEPIASAIEASAIQARPMERAMPGPYIPTQAVNVSGQPVQSPELDFNFEQLSHYSHLINTLLEEVDIVQNRIDAELRTRLWNDIVHTHRRETTAMKRIYGYESLQKAMRGKAWDLVRTGLEANDPATIPAVASYAYKCETPFLAHGPPAESVSDPPVPESPDPHAFIYPVGCPCRASSPSPVSPHRLPPLADRNAVMSPPADEHASMSPLADGDIAMSPPSDAAMSREQEAYDYEFEVQESDKWLPLAKVARIMKAALPDDAEISKEAKETMQECVSELISFVTSEAAENRNLSARRVIGGEDVLLAFDALGFEHYAEALTIYLARYRGVAREELVASLNEPLGFRKHDGSSRSETQDELAEIPAQDTAATEAVRGSEDATHVTEREAVGERRSIVDALLARWTIL</sequence>
<dbReference type="GO" id="GO:0001228">
    <property type="term" value="F:DNA-binding transcription activator activity, RNA polymerase II-specific"/>
    <property type="evidence" value="ECO:0007669"/>
    <property type="project" value="InterPro"/>
</dbReference>
<evidence type="ECO:0000256" key="1">
    <source>
        <dbReference type="ARBA" id="ARBA00009053"/>
    </source>
</evidence>
<name>A0A8H3I935_9LECA</name>
<dbReference type="Proteomes" id="UP000664521">
    <property type="component" value="Unassembled WGS sequence"/>
</dbReference>
<dbReference type="Pfam" id="PF00808">
    <property type="entry name" value="CBFD_NFYB_HMF"/>
    <property type="match status" value="1"/>
</dbReference>
<evidence type="ECO:0000256" key="2">
    <source>
        <dbReference type="ARBA" id="ARBA00023015"/>
    </source>
</evidence>
<feature type="compositionally biased region" description="Basic and acidic residues" evidence="5">
    <location>
        <begin position="560"/>
        <end position="572"/>
    </location>
</feature>
<dbReference type="PRINTS" id="PR00615">
    <property type="entry name" value="CCAATSUBUNTA"/>
</dbReference>
<dbReference type="GO" id="GO:0016602">
    <property type="term" value="C:CCAAT-binding factor complex"/>
    <property type="evidence" value="ECO:0007669"/>
    <property type="project" value="InterPro"/>
</dbReference>
<dbReference type="SUPFAM" id="SSF47113">
    <property type="entry name" value="Histone-fold"/>
    <property type="match status" value="1"/>
</dbReference>
<dbReference type="PANTHER" id="PTHR11064">
    <property type="entry name" value="CCAAT-BINDING TRANSCRIPTION FACTOR-RELATED"/>
    <property type="match status" value="1"/>
</dbReference>
<accession>A0A8H3I935</accession>
<comment type="caution">
    <text evidence="7">The sequence shown here is derived from an EMBL/GenBank/DDBJ whole genome shotgun (WGS) entry which is preliminary data.</text>
</comment>
<evidence type="ECO:0000256" key="3">
    <source>
        <dbReference type="ARBA" id="ARBA00023125"/>
    </source>
</evidence>
<dbReference type="InterPro" id="IPR009072">
    <property type="entry name" value="Histone-fold"/>
</dbReference>
<feature type="compositionally biased region" description="Basic and acidic residues" evidence="5">
    <location>
        <begin position="531"/>
        <end position="541"/>
    </location>
</feature>
<dbReference type="InterPro" id="IPR003958">
    <property type="entry name" value="CBFA_NFYB_domain"/>
</dbReference>
<protein>
    <recommendedName>
        <fullName evidence="6">Transcription factor CBF/NF-Y/archaeal histone domain-containing protein</fullName>
    </recommendedName>
</protein>
<evidence type="ECO:0000256" key="5">
    <source>
        <dbReference type="SAM" id="MobiDB-lite"/>
    </source>
</evidence>
<dbReference type="InterPro" id="IPR027113">
    <property type="entry name" value="Transc_fact_NFYB/HAP3"/>
</dbReference>
<keyword evidence="4" id="KW-0804">Transcription</keyword>
<dbReference type="EMBL" id="CAJPDS010000006">
    <property type="protein sequence ID" value="CAF9907835.1"/>
    <property type="molecule type" value="Genomic_DNA"/>
</dbReference>
<dbReference type="PANTHER" id="PTHR11064:SF9">
    <property type="entry name" value="NUCLEAR TRANSCRIPTION FACTOR Y SUBUNIT BETA"/>
    <property type="match status" value="1"/>
</dbReference>
<comment type="similarity">
    <text evidence="1">Belongs to the NFYB/HAP3 subunit family.</text>
</comment>
<organism evidence="7 8">
    <name type="scientific">Heterodermia speciosa</name>
    <dbReference type="NCBI Taxonomy" id="116794"/>
    <lineage>
        <taxon>Eukaryota</taxon>
        <taxon>Fungi</taxon>
        <taxon>Dikarya</taxon>
        <taxon>Ascomycota</taxon>
        <taxon>Pezizomycotina</taxon>
        <taxon>Lecanoromycetes</taxon>
        <taxon>OSLEUM clade</taxon>
        <taxon>Lecanoromycetidae</taxon>
        <taxon>Caliciales</taxon>
        <taxon>Physciaceae</taxon>
        <taxon>Heterodermia</taxon>
    </lineage>
</organism>
<dbReference type="OrthoDB" id="5431013at2759"/>
<reference evidence="7" key="1">
    <citation type="submission" date="2021-03" db="EMBL/GenBank/DDBJ databases">
        <authorList>
            <person name="Tagirdzhanova G."/>
        </authorList>
    </citation>
    <scope>NUCLEOTIDE SEQUENCE</scope>
</reference>
<keyword evidence="3" id="KW-0238">DNA-binding</keyword>
<dbReference type="GO" id="GO:0046982">
    <property type="term" value="F:protein heterodimerization activity"/>
    <property type="evidence" value="ECO:0007669"/>
    <property type="project" value="InterPro"/>
</dbReference>
<dbReference type="AlphaFoldDB" id="A0A8H3I935"/>
<feature type="domain" description="Transcription factor CBF/NF-Y/archaeal histone" evidence="6">
    <location>
        <begin position="429"/>
        <end position="492"/>
    </location>
</feature>
<feature type="region of interest" description="Disordered" evidence="5">
    <location>
        <begin position="363"/>
        <end position="411"/>
    </location>
</feature>
<dbReference type="CDD" id="cd22907">
    <property type="entry name" value="HFD_NFYB"/>
    <property type="match status" value="1"/>
</dbReference>
<evidence type="ECO:0000313" key="7">
    <source>
        <dbReference type="EMBL" id="CAF9907835.1"/>
    </source>
</evidence>
<evidence type="ECO:0000256" key="4">
    <source>
        <dbReference type="ARBA" id="ARBA00023163"/>
    </source>
</evidence>
<dbReference type="Gene3D" id="1.10.20.10">
    <property type="entry name" value="Histone, subunit A"/>
    <property type="match status" value="1"/>
</dbReference>
<feature type="region of interest" description="Disordered" evidence="5">
    <location>
        <begin position="531"/>
        <end position="572"/>
    </location>
</feature>
<proteinExistence type="inferred from homology"/>
<keyword evidence="8" id="KW-1185">Reference proteome</keyword>
<gene>
    <name evidence="7" type="ORF">HETSPECPRED_007916</name>
</gene>
<evidence type="ECO:0000259" key="6">
    <source>
        <dbReference type="Pfam" id="PF00808"/>
    </source>
</evidence>
<evidence type="ECO:0000313" key="8">
    <source>
        <dbReference type="Proteomes" id="UP000664521"/>
    </source>
</evidence>
<dbReference type="GO" id="GO:0000978">
    <property type="term" value="F:RNA polymerase II cis-regulatory region sequence-specific DNA binding"/>
    <property type="evidence" value="ECO:0007669"/>
    <property type="project" value="TreeGrafter"/>
</dbReference>
<keyword evidence="2" id="KW-0805">Transcription regulation</keyword>